<sequence length="138" mass="16315">MLAWNGTYHWRIFRKKVLPIYIQNIISYGSKYSESRQKDKILDDIINLREHDILYNQQAAMDLGYRIGQWYTVLAFPQDDGAQIIMCHREDIKQRGDPVILAYDIESTKKPHKFSDSANDLIIMILHDKWHSTLLYSV</sequence>
<dbReference type="InterPro" id="IPR012337">
    <property type="entry name" value="RNaseH-like_sf"/>
</dbReference>
<dbReference type="GO" id="GO:0008310">
    <property type="term" value="F:single-stranded DNA 3'-5' DNA exonuclease activity"/>
    <property type="evidence" value="ECO:0007669"/>
    <property type="project" value="TreeGrafter"/>
</dbReference>
<dbReference type="GO" id="GO:0008270">
    <property type="term" value="F:zinc ion binding"/>
    <property type="evidence" value="ECO:0007669"/>
    <property type="project" value="UniProtKB-KW"/>
</dbReference>
<dbReference type="AlphaFoldDB" id="A0A8H3WWE3"/>
<dbReference type="InterPro" id="IPR029703">
    <property type="entry name" value="POL2"/>
</dbReference>
<keyword evidence="1" id="KW-0004">4Fe-4S</keyword>
<comment type="function">
    <text evidence="1">DNA polymerase II participates in chromosomal DNA replication.</text>
</comment>
<dbReference type="Pfam" id="PF03104">
    <property type="entry name" value="DNA_pol_B_exo1"/>
    <property type="match status" value="1"/>
</dbReference>
<dbReference type="InterPro" id="IPR006133">
    <property type="entry name" value="DNA-dir_DNA_pol_B_exonuc"/>
</dbReference>
<proteinExistence type="inferred from homology"/>
<evidence type="ECO:0000313" key="3">
    <source>
        <dbReference type="EMBL" id="KAF0365849.1"/>
    </source>
</evidence>
<keyword evidence="1" id="KW-0235">DNA replication</keyword>
<comment type="caution">
    <text evidence="3">The sequence shown here is derived from an EMBL/GenBank/DDBJ whole genome shotgun (WGS) entry which is preliminary data.</text>
</comment>
<keyword evidence="1" id="KW-0411">Iron-sulfur</keyword>
<keyword evidence="1" id="KW-0539">Nucleus</keyword>
<dbReference type="EC" id="2.7.7.7" evidence="1"/>
<dbReference type="GO" id="GO:0000278">
    <property type="term" value="P:mitotic cell cycle"/>
    <property type="evidence" value="ECO:0007669"/>
    <property type="project" value="TreeGrafter"/>
</dbReference>
<dbReference type="GO" id="GO:0003887">
    <property type="term" value="F:DNA-directed DNA polymerase activity"/>
    <property type="evidence" value="ECO:0007669"/>
    <property type="project" value="UniProtKB-KW"/>
</dbReference>
<keyword evidence="1" id="KW-0238">DNA-binding</keyword>
<keyword evidence="1" id="KW-0548">Nucleotidyltransferase</keyword>
<dbReference type="PANTHER" id="PTHR10670:SF0">
    <property type="entry name" value="DNA POLYMERASE EPSILON CATALYTIC SUBUNIT A"/>
    <property type="match status" value="1"/>
</dbReference>
<dbReference type="GO" id="GO:0008622">
    <property type="term" value="C:epsilon DNA polymerase complex"/>
    <property type="evidence" value="ECO:0007669"/>
    <property type="project" value="InterPro"/>
</dbReference>
<comment type="catalytic activity">
    <reaction evidence="1">
        <text>DNA(n) + a 2'-deoxyribonucleoside 5'-triphosphate = DNA(n+1) + diphosphate</text>
        <dbReference type="Rhea" id="RHEA:22508"/>
        <dbReference type="Rhea" id="RHEA-COMP:17339"/>
        <dbReference type="Rhea" id="RHEA-COMP:17340"/>
        <dbReference type="ChEBI" id="CHEBI:33019"/>
        <dbReference type="ChEBI" id="CHEBI:61560"/>
        <dbReference type="ChEBI" id="CHEBI:173112"/>
        <dbReference type="EC" id="2.7.7.7"/>
    </reaction>
</comment>
<keyword evidence="1" id="KW-0863">Zinc-finger</keyword>
<keyword evidence="1" id="KW-0479">Metal-binding</keyword>
<reference evidence="3 4" key="1">
    <citation type="journal article" date="2019" name="Environ. Microbiol.">
        <title>At the nexus of three kingdoms: the genome of the mycorrhizal fungus Gigaspora margarita provides insights into plant, endobacterial and fungal interactions.</title>
        <authorList>
            <person name="Venice F."/>
            <person name="Ghignone S."/>
            <person name="Salvioli di Fossalunga A."/>
            <person name="Amselem J."/>
            <person name="Novero M."/>
            <person name="Xianan X."/>
            <person name="Sedzielewska Toro K."/>
            <person name="Morin E."/>
            <person name="Lipzen A."/>
            <person name="Grigoriev I.V."/>
            <person name="Henrissat B."/>
            <person name="Martin F.M."/>
            <person name="Bonfante P."/>
        </authorList>
    </citation>
    <scope>NUCLEOTIDE SEQUENCE [LARGE SCALE GENOMIC DNA]</scope>
    <source>
        <strain evidence="3 4">BEG34</strain>
    </source>
</reference>
<evidence type="ECO:0000259" key="2">
    <source>
        <dbReference type="Pfam" id="PF03104"/>
    </source>
</evidence>
<dbReference type="GO" id="GO:0006287">
    <property type="term" value="P:base-excision repair, gap-filling"/>
    <property type="evidence" value="ECO:0007669"/>
    <property type="project" value="TreeGrafter"/>
</dbReference>
<evidence type="ECO:0000256" key="1">
    <source>
        <dbReference type="RuleBase" id="RU365029"/>
    </source>
</evidence>
<dbReference type="GO" id="GO:0006297">
    <property type="term" value="P:nucleotide-excision repair, DNA gap filling"/>
    <property type="evidence" value="ECO:0007669"/>
    <property type="project" value="TreeGrafter"/>
</dbReference>
<dbReference type="GO" id="GO:0006272">
    <property type="term" value="P:leading strand elongation"/>
    <property type="evidence" value="ECO:0007669"/>
    <property type="project" value="TreeGrafter"/>
</dbReference>
<feature type="domain" description="DNA-directed DNA polymerase family B exonuclease" evidence="2">
    <location>
        <begin position="48"/>
        <end position="125"/>
    </location>
</feature>
<dbReference type="EMBL" id="WTPW01002784">
    <property type="protein sequence ID" value="KAF0365849.1"/>
    <property type="molecule type" value="Genomic_DNA"/>
</dbReference>
<evidence type="ECO:0000313" key="4">
    <source>
        <dbReference type="Proteomes" id="UP000439903"/>
    </source>
</evidence>
<protein>
    <recommendedName>
        <fullName evidence="1">DNA polymerase epsilon catalytic subunit</fullName>
        <ecNumber evidence="1">2.7.7.7</ecNumber>
    </recommendedName>
</protein>
<keyword evidence="1" id="KW-0408">Iron</keyword>
<dbReference type="GO" id="GO:0051539">
    <property type="term" value="F:4 iron, 4 sulfur cluster binding"/>
    <property type="evidence" value="ECO:0007669"/>
    <property type="project" value="UniProtKB-KW"/>
</dbReference>
<dbReference type="SUPFAM" id="SSF53098">
    <property type="entry name" value="Ribonuclease H-like"/>
    <property type="match status" value="1"/>
</dbReference>
<dbReference type="GO" id="GO:0003677">
    <property type="term" value="F:DNA binding"/>
    <property type="evidence" value="ECO:0007669"/>
    <property type="project" value="UniProtKB-KW"/>
</dbReference>
<keyword evidence="1" id="KW-0862">Zinc</keyword>
<dbReference type="PANTHER" id="PTHR10670">
    <property type="entry name" value="DNA POLYMERASE EPSILON CATALYTIC SUBUNIT A"/>
    <property type="match status" value="1"/>
</dbReference>
<keyword evidence="4" id="KW-1185">Reference proteome</keyword>
<dbReference type="Proteomes" id="UP000439903">
    <property type="component" value="Unassembled WGS sequence"/>
</dbReference>
<dbReference type="GO" id="GO:0045004">
    <property type="term" value="P:DNA replication proofreading"/>
    <property type="evidence" value="ECO:0007669"/>
    <property type="project" value="TreeGrafter"/>
</dbReference>
<keyword evidence="1" id="KW-0239">DNA-directed DNA polymerase</keyword>
<keyword evidence="1" id="KW-0808">Transferase</keyword>
<organism evidence="3 4">
    <name type="scientific">Gigaspora margarita</name>
    <dbReference type="NCBI Taxonomy" id="4874"/>
    <lineage>
        <taxon>Eukaryota</taxon>
        <taxon>Fungi</taxon>
        <taxon>Fungi incertae sedis</taxon>
        <taxon>Mucoromycota</taxon>
        <taxon>Glomeromycotina</taxon>
        <taxon>Glomeromycetes</taxon>
        <taxon>Diversisporales</taxon>
        <taxon>Gigasporaceae</taxon>
        <taxon>Gigaspora</taxon>
    </lineage>
</organism>
<comment type="subcellular location">
    <subcellularLocation>
        <location evidence="1">Nucleus</location>
    </subcellularLocation>
</comment>
<dbReference type="OrthoDB" id="10060449at2759"/>
<name>A0A8H3WWE3_GIGMA</name>
<gene>
    <name evidence="3" type="ORF">F8M41_013680</name>
</gene>
<comment type="cofactor">
    <cofactor evidence="1">
        <name>[4Fe-4S] cluster</name>
        <dbReference type="ChEBI" id="CHEBI:49883"/>
    </cofactor>
</comment>
<comment type="similarity">
    <text evidence="1">Belongs to the DNA polymerase type-B family.</text>
</comment>
<accession>A0A8H3WWE3</accession>